<dbReference type="PANTHER" id="PTHR42937:SF1">
    <property type="entry name" value="DIAMINOPROPIONATE AMMONIA-LYASE"/>
    <property type="match status" value="1"/>
</dbReference>
<dbReference type="Pfam" id="PF07687">
    <property type="entry name" value="M20_dimer"/>
    <property type="match status" value="1"/>
</dbReference>
<proteinExistence type="inferred from homology"/>
<keyword evidence="6" id="KW-1185">Reference proteome</keyword>
<keyword evidence="2" id="KW-0378">Hydrolase</keyword>
<dbReference type="SUPFAM" id="SSF55031">
    <property type="entry name" value="Bacterial exopeptidase dimerisation domain"/>
    <property type="match status" value="1"/>
</dbReference>
<dbReference type="PROSITE" id="PS00758">
    <property type="entry name" value="ARGE_DAPE_CPG2_1"/>
    <property type="match status" value="1"/>
</dbReference>
<dbReference type="SUPFAM" id="SSF53187">
    <property type="entry name" value="Zn-dependent exopeptidases"/>
    <property type="match status" value="1"/>
</dbReference>
<dbReference type="Gene3D" id="3.40.630.10">
    <property type="entry name" value="Zn peptidases"/>
    <property type="match status" value="1"/>
</dbReference>
<dbReference type="Gene3D" id="3.30.70.360">
    <property type="match status" value="1"/>
</dbReference>
<dbReference type="Proteomes" id="UP000770015">
    <property type="component" value="Unassembled WGS sequence"/>
</dbReference>
<evidence type="ECO:0000313" key="6">
    <source>
        <dbReference type="Proteomes" id="UP000770015"/>
    </source>
</evidence>
<dbReference type="InterPro" id="IPR001261">
    <property type="entry name" value="ArgE/DapE_CS"/>
</dbReference>
<feature type="domain" description="Peptidase M20 dimerisation" evidence="4">
    <location>
        <begin position="550"/>
        <end position="656"/>
    </location>
</feature>
<name>A0A9P9AE21_9PEZI</name>
<feature type="domain" description="Tryptophan synthase beta chain-like PALP" evidence="3">
    <location>
        <begin position="36"/>
        <end position="354"/>
    </location>
</feature>
<dbReference type="InterPro" id="IPR036264">
    <property type="entry name" value="Bact_exopeptidase_dim_dom"/>
</dbReference>
<dbReference type="InterPro" id="IPR036052">
    <property type="entry name" value="TrpB-like_PALP_sf"/>
</dbReference>
<protein>
    <submittedName>
        <fullName evidence="5">Diaminopropionate ammonia-lyase</fullName>
    </submittedName>
</protein>
<dbReference type="NCBIfam" id="NF006058">
    <property type="entry name" value="PRK08206.1"/>
    <property type="match status" value="1"/>
</dbReference>
<dbReference type="Gene3D" id="3.40.50.1100">
    <property type="match status" value="3"/>
</dbReference>
<dbReference type="Pfam" id="PF01546">
    <property type="entry name" value="Peptidase_M20"/>
    <property type="match status" value="1"/>
</dbReference>
<evidence type="ECO:0000313" key="5">
    <source>
        <dbReference type="EMBL" id="KAH6690583.1"/>
    </source>
</evidence>
<gene>
    <name evidence="5" type="ORF">F5X68DRAFT_274489</name>
</gene>
<reference evidence="5" key="1">
    <citation type="journal article" date="2021" name="Nat. Commun.">
        <title>Genetic determinants of endophytism in the Arabidopsis root mycobiome.</title>
        <authorList>
            <person name="Mesny F."/>
            <person name="Miyauchi S."/>
            <person name="Thiergart T."/>
            <person name="Pickel B."/>
            <person name="Atanasova L."/>
            <person name="Karlsson M."/>
            <person name="Huettel B."/>
            <person name="Barry K.W."/>
            <person name="Haridas S."/>
            <person name="Chen C."/>
            <person name="Bauer D."/>
            <person name="Andreopoulos W."/>
            <person name="Pangilinan J."/>
            <person name="LaButti K."/>
            <person name="Riley R."/>
            <person name="Lipzen A."/>
            <person name="Clum A."/>
            <person name="Drula E."/>
            <person name="Henrissat B."/>
            <person name="Kohler A."/>
            <person name="Grigoriev I.V."/>
            <person name="Martin F.M."/>
            <person name="Hacquard S."/>
        </authorList>
    </citation>
    <scope>NUCLEOTIDE SEQUENCE</scope>
    <source>
        <strain evidence="5">MPI-SDFR-AT-0117</strain>
    </source>
</reference>
<organism evidence="5 6">
    <name type="scientific">Plectosphaerella plurivora</name>
    <dbReference type="NCBI Taxonomy" id="936078"/>
    <lineage>
        <taxon>Eukaryota</taxon>
        <taxon>Fungi</taxon>
        <taxon>Dikarya</taxon>
        <taxon>Ascomycota</taxon>
        <taxon>Pezizomycotina</taxon>
        <taxon>Sordariomycetes</taxon>
        <taxon>Hypocreomycetidae</taxon>
        <taxon>Glomerellales</taxon>
        <taxon>Plectosphaerellaceae</taxon>
        <taxon>Plectosphaerella</taxon>
    </lineage>
</organism>
<evidence type="ECO:0000259" key="4">
    <source>
        <dbReference type="Pfam" id="PF07687"/>
    </source>
</evidence>
<dbReference type="InterPro" id="IPR001926">
    <property type="entry name" value="TrpB-like_PALP"/>
</dbReference>
<accession>A0A9P9AE21</accession>
<dbReference type="Pfam" id="PF00291">
    <property type="entry name" value="PALP"/>
    <property type="match status" value="1"/>
</dbReference>
<dbReference type="GO" id="GO:0016787">
    <property type="term" value="F:hydrolase activity"/>
    <property type="evidence" value="ECO:0007669"/>
    <property type="project" value="UniProtKB-KW"/>
</dbReference>
<evidence type="ECO:0000256" key="2">
    <source>
        <dbReference type="ARBA" id="ARBA00022801"/>
    </source>
</evidence>
<comment type="caution">
    <text evidence="5">The sequence shown here is derived from an EMBL/GenBank/DDBJ whole genome shotgun (WGS) entry which is preliminary data.</text>
</comment>
<comment type="similarity">
    <text evidence="1">Belongs to the peptidase M20A family.</text>
</comment>
<sequence>MSSSRKTLFFNQATSPIIADGDLSLARKFHSQLPGFSSTPLTSLEDLAEELGVKAVFVKDESLRLGLPAFKILGASWGTCRAIISQFGLPLDISFEDLASCAQKHSIVLFTASAGNHGRAIAAMARMLNIKAKIYVPRSIDAKVVDLIASEGAEVIVSPSDYDGAMMEAFAAAKSTTAGLFVQDSSFEGYEEIPAWIVEGYSGLLAEVDEQLSEQNLKPDLIVTPAGVGSLTHAVVRHAKSNDRAYAVMAVEPDTAACVYKSLKEGKPCSVPTSKTIMEGLNCGTISTTAFEDLRSGIDVCVTVSDFEAHQAVGELSTRGIRSGPCGAATLAGLRRLASGPQRPAWLTRDAVVVILNTEGPRPYMTPLDVSIEDPVGLTQLLTTIASANPDLSDAPGSGETAIAEYIFAWLTYRGLEAHWIEPSPGRPSIVGVLRGTGGGKSLMFNGHIDTVSLTSYGKDADPLSGELRPEDGGRIYGRGCLDMKAGVASAMAVLATLASPSAPKLRGDVILAAVADEENFSKGTEDVLAAGWSADVAIIPEPTSQDMVTAHRGFVWVEIDVVGKAAHGSQPQFGVDAILLSGALQVALLEYGKTLPTHPKLGKAHLHGGRIVGGEEPSSYPAKCTLTVEFRTVPPQTPSFIIDDLEKLLADVAARTPGFAYEAPRVTFSRPGSALPDDHPLVESFASVIKDVTGQDIKPGAAAFWCDAGLLNEAGIPSVVYGPKGEGLHAAEEWVSIESIGEVTTILESAARKVAA</sequence>
<dbReference type="OrthoDB" id="10059875at2759"/>
<evidence type="ECO:0000259" key="3">
    <source>
        <dbReference type="Pfam" id="PF00291"/>
    </source>
</evidence>
<dbReference type="AlphaFoldDB" id="A0A9P9AE21"/>
<dbReference type="InterPro" id="IPR011650">
    <property type="entry name" value="Peptidase_M20_dimer"/>
</dbReference>
<evidence type="ECO:0000256" key="1">
    <source>
        <dbReference type="ARBA" id="ARBA00006247"/>
    </source>
</evidence>
<dbReference type="EMBL" id="JAGSXJ010000006">
    <property type="protein sequence ID" value="KAH6690583.1"/>
    <property type="molecule type" value="Genomic_DNA"/>
</dbReference>
<dbReference type="SUPFAM" id="SSF53686">
    <property type="entry name" value="Tryptophan synthase beta subunit-like PLP-dependent enzymes"/>
    <property type="match status" value="1"/>
</dbReference>
<dbReference type="InterPro" id="IPR002933">
    <property type="entry name" value="Peptidase_M20"/>
</dbReference>
<dbReference type="PANTHER" id="PTHR42937">
    <property type="match status" value="1"/>
</dbReference>